<dbReference type="InterPro" id="IPR000871">
    <property type="entry name" value="Beta-lactam_class-A"/>
</dbReference>
<comment type="caution">
    <text evidence="2">The sequence shown here is derived from an EMBL/GenBank/DDBJ whole genome shotgun (WGS) entry which is preliminary data.</text>
</comment>
<organism evidence="2 3">
    <name type="scientific">Phytoactinopolyspora mesophila</name>
    <dbReference type="NCBI Taxonomy" id="2650750"/>
    <lineage>
        <taxon>Bacteria</taxon>
        <taxon>Bacillati</taxon>
        <taxon>Actinomycetota</taxon>
        <taxon>Actinomycetes</taxon>
        <taxon>Jiangellales</taxon>
        <taxon>Jiangellaceae</taxon>
        <taxon>Phytoactinopolyspora</taxon>
    </lineage>
</organism>
<keyword evidence="3" id="KW-1185">Reference proteome</keyword>
<evidence type="ECO:0000313" key="2">
    <source>
        <dbReference type="EMBL" id="NDL58896.1"/>
    </source>
</evidence>
<name>A0A7K3M6J6_9ACTN</name>
<dbReference type="PANTHER" id="PTHR35333:SF3">
    <property type="entry name" value="BETA-LACTAMASE-TYPE TRANSPEPTIDASE FOLD CONTAINING PROTEIN"/>
    <property type="match status" value="1"/>
</dbReference>
<dbReference type="GO" id="GO:0030655">
    <property type="term" value="P:beta-lactam antibiotic catabolic process"/>
    <property type="evidence" value="ECO:0007669"/>
    <property type="project" value="InterPro"/>
</dbReference>
<reference evidence="2 3" key="1">
    <citation type="submission" date="2019-11" db="EMBL/GenBank/DDBJ databases">
        <authorList>
            <person name="Li X.-J."/>
            <person name="Feng X.-M."/>
        </authorList>
    </citation>
    <scope>NUCLEOTIDE SEQUENCE [LARGE SCALE GENOMIC DNA]</scope>
    <source>
        <strain evidence="2 3">XMNu-373</strain>
    </source>
</reference>
<dbReference type="EMBL" id="WLZY01000006">
    <property type="protein sequence ID" value="NDL58896.1"/>
    <property type="molecule type" value="Genomic_DNA"/>
</dbReference>
<protein>
    <submittedName>
        <fullName evidence="2">Serine hydrolase</fullName>
    </submittedName>
</protein>
<dbReference type="Gene3D" id="3.40.710.10">
    <property type="entry name" value="DD-peptidase/beta-lactamase superfamily"/>
    <property type="match status" value="1"/>
</dbReference>
<dbReference type="InterPro" id="IPR045155">
    <property type="entry name" value="Beta-lactam_cat"/>
</dbReference>
<dbReference type="Proteomes" id="UP000460435">
    <property type="component" value="Unassembled WGS sequence"/>
</dbReference>
<feature type="domain" description="Beta-lactamase class A catalytic" evidence="1">
    <location>
        <begin position="39"/>
        <end position="272"/>
    </location>
</feature>
<dbReference type="Pfam" id="PF13354">
    <property type="entry name" value="Beta-lactamase2"/>
    <property type="match status" value="1"/>
</dbReference>
<dbReference type="AlphaFoldDB" id="A0A7K3M6J6"/>
<dbReference type="GO" id="GO:0008800">
    <property type="term" value="F:beta-lactamase activity"/>
    <property type="evidence" value="ECO:0007669"/>
    <property type="project" value="InterPro"/>
</dbReference>
<dbReference type="RefSeq" id="WP_162451608.1">
    <property type="nucleotide sequence ID" value="NZ_WLZY01000006.1"/>
</dbReference>
<evidence type="ECO:0000259" key="1">
    <source>
        <dbReference type="Pfam" id="PF13354"/>
    </source>
</evidence>
<proteinExistence type="predicted"/>
<dbReference type="SUPFAM" id="SSF56601">
    <property type="entry name" value="beta-lactamase/transpeptidase-like"/>
    <property type="match status" value="1"/>
</dbReference>
<dbReference type="InterPro" id="IPR012338">
    <property type="entry name" value="Beta-lactam/transpept-like"/>
</dbReference>
<accession>A0A7K3M6J6</accession>
<keyword evidence="2" id="KW-0378">Hydrolase</keyword>
<gene>
    <name evidence="2" type="ORF">F7O44_17650</name>
</gene>
<dbReference type="GO" id="GO:0046677">
    <property type="term" value="P:response to antibiotic"/>
    <property type="evidence" value="ECO:0007669"/>
    <property type="project" value="InterPro"/>
</dbReference>
<evidence type="ECO:0000313" key="3">
    <source>
        <dbReference type="Proteomes" id="UP000460435"/>
    </source>
</evidence>
<dbReference type="PANTHER" id="PTHR35333">
    <property type="entry name" value="BETA-LACTAMASE"/>
    <property type="match status" value="1"/>
</dbReference>
<sequence length="301" mass="31904">MPTIVDEIRAVFRSAGVEGFLHARPVVASSPEVAEAKHGEVDINAGNPVILASVFKIPFVVAYAREVAAGRLDPEERTTVTARDRIGGVGTAGCADDVEMSWRDLATFMMTMSDNAATDIIYRRVGQERIQAVLDDLGLTGTRIVGCCADLFASMADDLGVGLDGLGGALADATPERIRKLAILDPSRTSATTPRDTTTLLAAIWTGAAAPEAACADVRSIMAQQIWPHRLSSGFPDEVDVAGKTGTLPGVRNEAGVVSYPDGQKYAVAVFTRTDVLDYRLPQVDAAIGTAARLAVEHLRR</sequence>